<keyword evidence="6 12" id="KW-0694">RNA-binding</keyword>
<dbReference type="GO" id="GO:0061630">
    <property type="term" value="F:ubiquitin protein ligase activity"/>
    <property type="evidence" value="ECO:0007669"/>
    <property type="project" value="UniProtKB-EC"/>
</dbReference>
<feature type="domain" description="RING-type" evidence="14">
    <location>
        <begin position="17"/>
        <end position="60"/>
    </location>
</feature>
<feature type="compositionally biased region" description="Polar residues" evidence="13">
    <location>
        <begin position="736"/>
        <end position="770"/>
    </location>
</feature>
<comment type="subcellular location">
    <subcellularLocation>
        <location evidence="1">Nucleus</location>
    </subcellularLocation>
</comment>
<dbReference type="EMBL" id="JAPUFD010000010">
    <property type="protein sequence ID" value="MDI1489594.1"/>
    <property type="molecule type" value="Genomic_DNA"/>
</dbReference>
<feature type="region of interest" description="Disordered" evidence="13">
    <location>
        <begin position="855"/>
        <end position="1306"/>
    </location>
</feature>
<feature type="compositionally biased region" description="Low complexity" evidence="13">
    <location>
        <begin position="359"/>
        <end position="371"/>
    </location>
</feature>
<evidence type="ECO:0000256" key="6">
    <source>
        <dbReference type="ARBA" id="ARBA00022884"/>
    </source>
</evidence>
<dbReference type="GO" id="GO:0005634">
    <property type="term" value="C:nucleus"/>
    <property type="evidence" value="ECO:0007669"/>
    <property type="project" value="UniProtKB-SubCell"/>
</dbReference>
<evidence type="ECO:0000313" key="17">
    <source>
        <dbReference type="Proteomes" id="UP001161017"/>
    </source>
</evidence>
<feature type="region of interest" description="Disordered" evidence="13">
    <location>
        <begin position="242"/>
        <end position="387"/>
    </location>
</feature>
<feature type="compositionally biased region" description="Polar residues" evidence="13">
    <location>
        <begin position="304"/>
        <end position="318"/>
    </location>
</feature>
<accession>A0AA43QQ01</accession>
<feature type="compositionally biased region" description="Basic and acidic residues" evidence="13">
    <location>
        <begin position="1159"/>
        <end position="1192"/>
    </location>
</feature>
<feature type="region of interest" description="Disordered" evidence="13">
    <location>
        <begin position="736"/>
        <end position="797"/>
    </location>
</feature>
<protein>
    <submittedName>
        <fullName evidence="16">Transcriptional repressor general negative regulator of transcription subunit 4</fullName>
        <ecNumber evidence="16">2.3.2.27</ecNumber>
    </submittedName>
</protein>
<feature type="compositionally biased region" description="Polar residues" evidence="13">
    <location>
        <begin position="600"/>
        <end position="611"/>
    </location>
</feature>
<dbReference type="InterPro" id="IPR039780">
    <property type="entry name" value="Mot2"/>
</dbReference>
<feature type="compositionally biased region" description="Polar residues" evidence="13">
    <location>
        <begin position="1112"/>
        <end position="1132"/>
    </location>
</feature>
<feature type="compositionally biased region" description="Low complexity" evidence="13">
    <location>
        <begin position="617"/>
        <end position="630"/>
    </location>
</feature>
<feature type="compositionally biased region" description="Polar residues" evidence="13">
    <location>
        <begin position="1295"/>
        <end position="1306"/>
    </location>
</feature>
<evidence type="ECO:0000256" key="11">
    <source>
        <dbReference type="PROSITE-ProRule" id="PRU00175"/>
    </source>
</evidence>
<dbReference type="InterPro" id="IPR001841">
    <property type="entry name" value="Znf_RING"/>
</dbReference>
<dbReference type="SUPFAM" id="SSF54928">
    <property type="entry name" value="RNA-binding domain, RBD"/>
    <property type="match status" value="1"/>
</dbReference>
<feature type="compositionally biased region" description="Basic and acidic residues" evidence="13">
    <location>
        <begin position="979"/>
        <end position="995"/>
    </location>
</feature>
<dbReference type="CDD" id="cd16618">
    <property type="entry name" value="mRING-HC-C4C4_CNOT4"/>
    <property type="match status" value="1"/>
</dbReference>
<feature type="domain" description="RRM" evidence="15">
    <location>
        <begin position="119"/>
        <end position="206"/>
    </location>
</feature>
<reference evidence="16" key="1">
    <citation type="journal article" date="2023" name="Genome Biol. Evol.">
        <title>First Whole Genome Sequence and Flow Cytometry Genome Size Data for the Lichen-Forming Fungus Ramalina farinacea (Ascomycota).</title>
        <authorList>
            <person name="Llewellyn T."/>
            <person name="Mian S."/>
            <person name="Hill R."/>
            <person name="Leitch I.J."/>
            <person name="Gaya E."/>
        </authorList>
    </citation>
    <scope>NUCLEOTIDE SEQUENCE</scope>
    <source>
        <strain evidence="16">LIQ254RAFAR</strain>
    </source>
</reference>
<dbReference type="SMART" id="SM00361">
    <property type="entry name" value="RRM_1"/>
    <property type="match status" value="1"/>
</dbReference>
<dbReference type="Proteomes" id="UP001161017">
    <property type="component" value="Unassembled WGS sequence"/>
</dbReference>
<keyword evidence="10" id="KW-0539">Nucleus</keyword>
<keyword evidence="3" id="KW-0479">Metal-binding</keyword>
<feature type="compositionally biased region" description="Basic and acidic residues" evidence="13">
    <location>
        <begin position="287"/>
        <end position="297"/>
    </location>
</feature>
<dbReference type="GO" id="GO:0010557">
    <property type="term" value="P:positive regulation of macromolecule biosynthetic process"/>
    <property type="evidence" value="ECO:0007669"/>
    <property type="project" value="UniProtKB-ARBA"/>
</dbReference>
<evidence type="ECO:0000256" key="13">
    <source>
        <dbReference type="SAM" id="MobiDB-lite"/>
    </source>
</evidence>
<feature type="compositionally biased region" description="Polar residues" evidence="13">
    <location>
        <begin position="242"/>
        <end position="252"/>
    </location>
</feature>
<feature type="compositionally biased region" description="Pro residues" evidence="13">
    <location>
        <begin position="372"/>
        <end position="385"/>
    </location>
</feature>
<feature type="compositionally biased region" description="Low complexity" evidence="13">
    <location>
        <begin position="1510"/>
        <end position="1522"/>
    </location>
</feature>
<dbReference type="PROSITE" id="PS50102">
    <property type="entry name" value="RRM"/>
    <property type="match status" value="1"/>
</dbReference>
<feature type="compositionally biased region" description="Polar residues" evidence="13">
    <location>
        <begin position="545"/>
        <end position="584"/>
    </location>
</feature>
<comment type="caution">
    <text evidence="16">The sequence shown here is derived from an EMBL/GenBank/DDBJ whole genome shotgun (WGS) entry which is preliminary data.</text>
</comment>
<proteinExistence type="predicted"/>
<dbReference type="EC" id="2.3.2.27" evidence="16"/>
<dbReference type="Gene3D" id="3.30.40.10">
    <property type="entry name" value="Zinc/RING finger domain, C3HC4 (zinc finger)"/>
    <property type="match status" value="1"/>
</dbReference>
<dbReference type="InterPro" id="IPR003954">
    <property type="entry name" value="RRM_euk-type"/>
</dbReference>
<dbReference type="GO" id="GO:0051254">
    <property type="term" value="P:positive regulation of RNA metabolic process"/>
    <property type="evidence" value="ECO:0007669"/>
    <property type="project" value="UniProtKB-ARBA"/>
</dbReference>
<feature type="compositionally biased region" description="Low complexity" evidence="13">
    <location>
        <begin position="270"/>
        <end position="286"/>
    </location>
</feature>
<feature type="region of interest" description="Disordered" evidence="13">
    <location>
        <begin position="1443"/>
        <end position="1480"/>
    </location>
</feature>
<dbReference type="InterPro" id="IPR013083">
    <property type="entry name" value="Znf_RING/FYVE/PHD"/>
</dbReference>
<dbReference type="InterPro" id="IPR039515">
    <property type="entry name" value="NOT4_mRING-HC-C4C4"/>
</dbReference>
<dbReference type="PANTHER" id="PTHR12603:SF0">
    <property type="entry name" value="CCR4-NOT TRANSCRIPTION COMPLEX SUBUNIT 4"/>
    <property type="match status" value="1"/>
</dbReference>
<evidence type="ECO:0000256" key="7">
    <source>
        <dbReference type="ARBA" id="ARBA00023015"/>
    </source>
</evidence>
<dbReference type="Gene3D" id="3.30.70.330">
    <property type="match status" value="1"/>
</dbReference>
<dbReference type="InterPro" id="IPR035979">
    <property type="entry name" value="RBD_domain_sf"/>
</dbReference>
<feature type="compositionally biased region" description="Low complexity" evidence="13">
    <location>
        <begin position="1081"/>
        <end position="1100"/>
    </location>
</feature>
<dbReference type="GO" id="GO:0008270">
    <property type="term" value="F:zinc ion binding"/>
    <property type="evidence" value="ECO:0007669"/>
    <property type="project" value="UniProtKB-KW"/>
</dbReference>
<name>A0AA43QQ01_9LECA</name>
<dbReference type="PANTHER" id="PTHR12603">
    <property type="entry name" value="CCR4-NOT TRANSCRIPTION COMPLEX RELATED"/>
    <property type="match status" value="1"/>
</dbReference>
<dbReference type="SUPFAM" id="SSF57850">
    <property type="entry name" value="RING/U-box"/>
    <property type="match status" value="1"/>
</dbReference>
<evidence type="ECO:0000259" key="15">
    <source>
        <dbReference type="PROSITE" id="PS50102"/>
    </source>
</evidence>
<feature type="compositionally biased region" description="Low complexity" evidence="13">
    <location>
        <begin position="1052"/>
        <end position="1066"/>
    </location>
</feature>
<feature type="region of interest" description="Disordered" evidence="13">
    <location>
        <begin position="647"/>
        <end position="679"/>
    </location>
</feature>
<keyword evidence="8" id="KW-0175">Coiled coil</keyword>
<feature type="compositionally biased region" description="Low complexity" evidence="13">
    <location>
        <begin position="895"/>
        <end position="919"/>
    </location>
</feature>
<evidence type="ECO:0000313" key="16">
    <source>
        <dbReference type="EMBL" id="MDI1489594.1"/>
    </source>
</evidence>
<dbReference type="PROSITE" id="PS50089">
    <property type="entry name" value="ZF_RING_2"/>
    <property type="match status" value="1"/>
</dbReference>
<keyword evidence="2" id="KW-0678">Repressor</keyword>
<feature type="region of interest" description="Disordered" evidence="13">
    <location>
        <begin position="1510"/>
        <end position="1551"/>
    </location>
</feature>
<evidence type="ECO:0000256" key="4">
    <source>
        <dbReference type="ARBA" id="ARBA00022771"/>
    </source>
</evidence>
<feature type="compositionally biased region" description="Basic residues" evidence="13">
    <location>
        <begin position="1202"/>
        <end position="1211"/>
    </location>
</feature>
<keyword evidence="17" id="KW-1185">Reference proteome</keyword>
<feature type="compositionally biased region" description="Low complexity" evidence="13">
    <location>
        <begin position="320"/>
        <end position="336"/>
    </location>
</feature>
<dbReference type="InterPro" id="IPR034261">
    <property type="entry name" value="CNOT4_RRM"/>
</dbReference>
<dbReference type="FunFam" id="3.30.70.330:FF:000257">
    <property type="entry name" value="CCR4-NOT core complex subunit Not4"/>
    <property type="match status" value="1"/>
</dbReference>
<dbReference type="CDD" id="cd12438">
    <property type="entry name" value="RRM_CNOT4"/>
    <property type="match status" value="1"/>
</dbReference>
<dbReference type="GO" id="GO:0003723">
    <property type="term" value="F:RNA binding"/>
    <property type="evidence" value="ECO:0007669"/>
    <property type="project" value="UniProtKB-UniRule"/>
</dbReference>
<keyword evidence="9" id="KW-0804">Transcription</keyword>
<dbReference type="Pfam" id="PF14570">
    <property type="entry name" value="zf-RING_4"/>
    <property type="match status" value="1"/>
</dbReference>
<evidence type="ECO:0000256" key="10">
    <source>
        <dbReference type="ARBA" id="ARBA00023242"/>
    </source>
</evidence>
<keyword evidence="16" id="KW-0808">Transferase</keyword>
<evidence type="ECO:0000256" key="2">
    <source>
        <dbReference type="ARBA" id="ARBA00022491"/>
    </source>
</evidence>
<feature type="region of interest" description="Disordered" evidence="13">
    <location>
        <begin position="545"/>
        <end position="630"/>
    </location>
</feature>
<keyword evidence="16" id="KW-0012">Acyltransferase</keyword>
<organism evidence="16 17">
    <name type="scientific">Ramalina farinacea</name>
    <dbReference type="NCBI Taxonomy" id="258253"/>
    <lineage>
        <taxon>Eukaryota</taxon>
        <taxon>Fungi</taxon>
        <taxon>Dikarya</taxon>
        <taxon>Ascomycota</taxon>
        <taxon>Pezizomycotina</taxon>
        <taxon>Lecanoromycetes</taxon>
        <taxon>OSLEUM clade</taxon>
        <taxon>Lecanoromycetidae</taxon>
        <taxon>Lecanorales</taxon>
        <taxon>Lecanorineae</taxon>
        <taxon>Ramalinaceae</taxon>
        <taxon>Ramalina</taxon>
    </lineage>
</organism>
<keyword evidence="5" id="KW-0862">Zinc</keyword>
<dbReference type="GO" id="GO:0030015">
    <property type="term" value="C:CCR4-NOT core complex"/>
    <property type="evidence" value="ECO:0007669"/>
    <property type="project" value="UniProtKB-ARBA"/>
</dbReference>
<dbReference type="GO" id="GO:0000956">
    <property type="term" value="P:nuclear-transcribed mRNA catabolic process"/>
    <property type="evidence" value="ECO:0007669"/>
    <property type="project" value="UniProtKB-ARBA"/>
</dbReference>
<sequence>MSKIQQDSFTDDGEESCPLCVEEFDLSDKNFKPCPCGYQICQFCYNNIKNNMNGLCPACRRRYDDQSIEWKIVSPEEQKADIALQARKKALARKKETEQRQVETNNRKHLAGLRVVQKNLVYVVGLSQQSSEEEFLKTLRGDQYFGQYGKIIKIVVSKAKAGSSSDNNSIGVYVTFEKREDAARCIAAVDGSRNLERPLRAQYGTTKYCSAYLRHETCGNRNCTFLHEIGQDYDSFSRQDLSSMNAMSTQRPAGQAQASGSNPPPPQSQPPAQQAPQTITAALQQTARDDAGSRSDNDGPALPSSANWAAKSTQSEAARSSKAASVATPSPVVTSSNLATQPAEPSPVSKSAEPESHESQSQPQPQQQPAVTSPPPEPPTRPPAPIEEDLKTTLTRKLIAQKDVFSNWTFNTSLYTEEQLKEIYAFPNLIDDQGGLKRYLAEKEQERERLKQEEERNVLGAMSTAEEDENRVSGSLQLGGEPDIEETISEQMGRLRGQDRSTTQATVASPSNQFSFAGSAFQPSNIGNLSRTLTPQQREQLSLLQRGGSTRQSPISQAPFQQGYGQASSLHQHQTSNPFQNQLQAPGGFGSAQGHARQASRYTFSSDSSMNPAAVKPAANPQLAAQQAGALPATHNKQFQGQQFPQASAPNFYSGVQGPPPGLKSSGTPPINGSGMFGQGHGFASAMGGSAGFGGNVGNKNNHDDAMQQLLRSRERGGNGQGAADFGKRELKFPFSSQQHTNPEGPSSSLLNTFYGSQLGSNQGFQDQNLQKQKKKGKKHRHANTSSSGGGGIVDDPSILQARMHHGGMGSQYGPQGQGAFNNAGGAIYGATAAIPRFAGTASRIDSLVRDAANVAPGASSSSKNVSKASSRAATPAPAAPGLSSVQEFPSLPTPQKQPVAASAPVAAPKKTAKATAASLRPVIPKKMPSSISKPLAVQSDIPAEQEGKVDQSTDLPMTTEAPPAMPGEDSVKVQATDVEAKPKDGKASGEKEPQRSSTLPAVERRQRPKSIDISGAKKVDTKASEPFSSSRQESKGKEVDSASQSTPSQPATPATASSQKAAASPAPYPKQPKTIRVGQTPTKSEAATAASPASPASVAPGGGGKAISRRPSITSLSQQPATPSDNASFTTASRSRANSPPPSLVGAAPVRQMSKAQQKKERQARAKQVEEAIKADRAEKAERMTPTKVEEPSVVQEPIQVRKKKTKKEKKGMTADSTPAPTRPSSPTPDHKTENVPPVPTAPSKEDKKVAPTGNKQSPAPSEFKAEDAAAAPPSASIGTNVNTAEDAPEDTTRQQSKPASGATMTAHSIYTSLLSSSAISPSTADLFKPVSSSTPSSSNNASSSSSTDNTNLLSTPLPTLTEPQLRHLDAGHALLLLTQNNRPIVCLPDRRPLLGLSHQQAARFVELFDTLGGVIPPFSQDSPSDIEKLLPVYRDRLVPASAAGTTTHDHPRVFDDDDEDDDDDGMEGHETGDADNADGEMINTFAISEAAAAAAAAAAVNASTALPPALPPTSSSTSPSHNDPAPAPRTGPRVLGFGDPNNLKPPGWGKEARVKVEECESKWTLRRRECEAVEKRLNALIKKNRRLVLGGGGGGGGGGS</sequence>
<feature type="region of interest" description="Disordered" evidence="13">
    <location>
        <begin position="1327"/>
        <end position="1360"/>
    </location>
</feature>
<keyword evidence="7" id="KW-0805">Transcription regulation</keyword>
<evidence type="ECO:0000256" key="3">
    <source>
        <dbReference type="ARBA" id="ARBA00022723"/>
    </source>
</evidence>
<dbReference type="InterPro" id="IPR000504">
    <property type="entry name" value="RRM_dom"/>
</dbReference>
<evidence type="ECO:0000256" key="12">
    <source>
        <dbReference type="PROSITE-ProRule" id="PRU00176"/>
    </source>
</evidence>
<evidence type="ECO:0000256" key="5">
    <source>
        <dbReference type="ARBA" id="ARBA00022833"/>
    </source>
</evidence>
<evidence type="ECO:0000256" key="8">
    <source>
        <dbReference type="ARBA" id="ARBA00023054"/>
    </source>
</evidence>
<feature type="region of interest" description="Disordered" evidence="13">
    <location>
        <begin position="463"/>
        <end position="482"/>
    </location>
</feature>
<evidence type="ECO:0000259" key="14">
    <source>
        <dbReference type="PROSITE" id="PS50089"/>
    </source>
</evidence>
<dbReference type="FunFam" id="3.30.40.10:FF:000006">
    <property type="entry name" value="CCR4-NOT transcription complex subunit 4"/>
    <property type="match status" value="1"/>
</dbReference>
<dbReference type="GO" id="GO:0016567">
    <property type="term" value="P:protein ubiquitination"/>
    <property type="evidence" value="ECO:0007669"/>
    <property type="project" value="TreeGrafter"/>
</dbReference>
<gene>
    <name evidence="16" type="primary">NOT4</name>
    <name evidence="16" type="ORF">OHK93_000791</name>
</gene>
<evidence type="ECO:0000256" key="1">
    <source>
        <dbReference type="ARBA" id="ARBA00004123"/>
    </source>
</evidence>
<feature type="compositionally biased region" description="Basic residues" evidence="13">
    <location>
        <begin position="772"/>
        <end position="783"/>
    </location>
</feature>
<keyword evidence="4 11" id="KW-0863">Zinc-finger</keyword>
<feature type="compositionally biased region" description="Acidic residues" evidence="13">
    <location>
        <begin position="1457"/>
        <end position="1467"/>
    </location>
</feature>
<dbReference type="InterPro" id="IPR012677">
    <property type="entry name" value="Nucleotide-bd_a/b_plait_sf"/>
</dbReference>
<feature type="compositionally biased region" description="Low complexity" evidence="13">
    <location>
        <begin position="859"/>
        <end position="885"/>
    </location>
</feature>
<evidence type="ECO:0000256" key="9">
    <source>
        <dbReference type="ARBA" id="ARBA00023163"/>
    </source>
</evidence>